<dbReference type="PANTHER" id="PTHR11136">
    <property type="entry name" value="FOLYLPOLYGLUTAMATE SYNTHASE-RELATED"/>
    <property type="match status" value="1"/>
</dbReference>
<dbReference type="Gene3D" id="3.90.190.20">
    <property type="entry name" value="Mur ligase, C-terminal domain"/>
    <property type="match status" value="1"/>
</dbReference>
<keyword evidence="12 18" id="KW-0067">ATP-binding</keyword>
<evidence type="ECO:0000256" key="10">
    <source>
        <dbReference type="ARBA" id="ARBA00022723"/>
    </source>
</evidence>
<dbReference type="SUPFAM" id="SSF53244">
    <property type="entry name" value="MurD-like peptide ligases, peptide-binding domain"/>
    <property type="match status" value="1"/>
</dbReference>
<evidence type="ECO:0000256" key="4">
    <source>
        <dbReference type="ARBA" id="ARBA00008276"/>
    </source>
</evidence>
<keyword evidence="22" id="KW-1185">Reference proteome</keyword>
<keyword evidence="9 18" id="KW-0436">Ligase</keyword>
<comment type="cofactor">
    <cofactor evidence="1">
        <name>Mg(2+)</name>
        <dbReference type="ChEBI" id="CHEBI:18420"/>
    </cofactor>
</comment>
<dbReference type="PANTHER" id="PTHR11136:SF0">
    <property type="entry name" value="DIHYDROFOLATE SYNTHETASE-RELATED"/>
    <property type="match status" value="1"/>
</dbReference>
<evidence type="ECO:0000256" key="3">
    <source>
        <dbReference type="ARBA" id="ARBA00005150"/>
    </source>
</evidence>
<keyword evidence="11 18" id="KW-0547">Nucleotide-binding</keyword>
<evidence type="ECO:0000256" key="12">
    <source>
        <dbReference type="ARBA" id="ARBA00022840"/>
    </source>
</evidence>
<accession>A0A1S2LCQ7</accession>
<dbReference type="GO" id="GO:0004326">
    <property type="term" value="F:tetrahydrofolylpolyglutamate synthase activity"/>
    <property type="evidence" value="ECO:0007669"/>
    <property type="project" value="UniProtKB-EC"/>
</dbReference>
<dbReference type="EMBL" id="MLQQ01000040">
    <property type="protein sequence ID" value="OIJ10289.1"/>
    <property type="molecule type" value="Genomic_DNA"/>
</dbReference>
<keyword evidence="10" id="KW-0479">Metal-binding</keyword>
<reference evidence="21 22" key="1">
    <citation type="submission" date="2016-10" db="EMBL/GenBank/DDBJ databases">
        <title>Draft genome sequences of four alkaliphilic bacteria belonging to the Anaerobacillus genus.</title>
        <authorList>
            <person name="Bassil N.M."/>
            <person name="Lloyd J.R."/>
        </authorList>
    </citation>
    <scope>NUCLEOTIDE SEQUENCE [LARGE SCALE GENOMIC DNA]</scope>
    <source>
        <strain evidence="21 22">DSM 15340</strain>
    </source>
</reference>
<evidence type="ECO:0000256" key="18">
    <source>
        <dbReference type="PIRNR" id="PIRNR001563"/>
    </source>
</evidence>
<evidence type="ECO:0000256" key="7">
    <source>
        <dbReference type="ARBA" id="ARBA00013025"/>
    </source>
</evidence>
<evidence type="ECO:0000256" key="6">
    <source>
        <dbReference type="ARBA" id="ARBA00013023"/>
    </source>
</evidence>
<proteinExistence type="inferred from homology"/>
<dbReference type="GO" id="GO:0046656">
    <property type="term" value="P:folic acid biosynthetic process"/>
    <property type="evidence" value="ECO:0007669"/>
    <property type="project" value="UniProtKB-KW"/>
</dbReference>
<evidence type="ECO:0000256" key="8">
    <source>
        <dbReference type="ARBA" id="ARBA00019357"/>
    </source>
</evidence>
<dbReference type="PROSITE" id="PS01012">
    <property type="entry name" value="FOLYLPOLYGLU_SYNT_2"/>
    <property type="match status" value="1"/>
</dbReference>
<dbReference type="GO" id="GO:0008841">
    <property type="term" value="F:dihydrofolate synthase activity"/>
    <property type="evidence" value="ECO:0007669"/>
    <property type="project" value="UniProtKB-EC"/>
</dbReference>
<dbReference type="GO" id="GO:0046872">
    <property type="term" value="F:metal ion binding"/>
    <property type="evidence" value="ECO:0007669"/>
    <property type="project" value="UniProtKB-KW"/>
</dbReference>
<dbReference type="AlphaFoldDB" id="A0A1S2LCQ7"/>
<comment type="catalytic activity">
    <reaction evidence="16">
        <text>(6S)-5,6,7,8-tetrahydrofolyl-(gamma-L-Glu)(n) + L-glutamate + ATP = (6S)-5,6,7,8-tetrahydrofolyl-(gamma-L-Glu)(n+1) + ADP + phosphate + H(+)</text>
        <dbReference type="Rhea" id="RHEA:10580"/>
        <dbReference type="Rhea" id="RHEA-COMP:14738"/>
        <dbReference type="Rhea" id="RHEA-COMP:14740"/>
        <dbReference type="ChEBI" id="CHEBI:15378"/>
        <dbReference type="ChEBI" id="CHEBI:29985"/>
        <dbReference type="ChEBI" id="CHEBI:30616"/>
        <dbReference type="ChEBI" id="CHEBI:43474"/>
        <dbReference type="ChEBI" id="CHEBI:141005"/>
        <dbReference type="ChEBI" id="CHEBI:456216"/>
        <dbReference type="EC" id="6.3.2.17"/>
    </reaction>
</comment>
<dbReference type="Pfam" id="PF08245">
    <property type="entry name" value="Mur_ligase_M"/>
    <property type="match status" value="1"/>
</dbReference>
<comment type="subunit">
    <text evidence="5">Monomer.</text>
</comment>
<dbReference type="InterPro" id="IPR036615">
    <property type="entry name" value="Mur_ligase_C_dom_sf"/>
</dbReference>
<dbReference type="InterPro" id="IPR018109">
    <property type="entry name" value="Folylpolyglutamate_synth_CS"/>
</dbReference>
<dbReference type="InterPro" id="IPR001645">
    <property type="entry name" value="Folylpolyglutamate_synth"/>
</dbReference>
<dbReference type="EC" id="6.3.2.17" evidence="7"/>
<keyword evidence="13" id="KW-0460">Magnesium</keyword>
<protein>
    <recommendedName>
        <fullName evidence="8">Dihydrofolate synthase/folylpolyglutamate synthase</fullName>
        <ecNumber evidence="6">6.3.2.12</ecNumber>
        <ecNumber evidence="7">6.3.2.17</ecNumber>
    </recommendedName>
    <alternativeName>
        <fullName evidence="15">Tetrahydrofolylpolyglutamate synthase</fullName>
    </alternativeName>
</protein>
<dbReference type="Pfam" id="PF02875">
    <property type="entry name" value="Mur_ligase_C"/>
    <property type="match status" value="1"/>
</dbReference>
<comment type="similarity">
    <text evidence="4 18">Belongs to the folylpolyglutamate synthase family.</text>
</comment>
<dbReference type="OrthoDB" id="9809356at2"/>
<dbReference type="GO" id="GO:0005524">
    <property type="term" value="F:ATP binding"/>
    <property type="evidence" value="ECO:0007669"/>
    <property type="project" value="UniProtKB-KW"/>
</dbReference>
<name>A0A1S2LCQ7_9BACI</name>
<evidence type="ECO:0000313" key="21">
    <source>
        <dbReference type="EMBL" id="OIJ10289.1"/>
    </source>
</evidence>
<evidence type="ECO:0000256" key="17">
    <source>
        <dbReference type="ARBA" id="ARBA00049161"/>
    </source>
</evidence>
<dbReference type="GO" id="GO:0005737">
    <property type="term" value="C:cytoplasm"/>
    <property type="evidence" value="ECO:0007669"/>
    <property type="project" value="TreeGrafter"/>
</dbReference>
<dbReference type="InterPro" id="IPR036565">
    <property type="entry name" value="Mur-like_cat_sf"/>
</dbReference>
<evidence type="ECO:0000313" key="22">
    <source>
        <dbReference type="Proteomes" id="UP000180098"/>
    </source>
</evidence>
<evidence type="ECO:0000256" key="9">
    <source>
        <dbReference type="ARBA" id="ARBA00022598"/>
    </source>
</evidence>
<evidence type="ECO:0000256" key="2">
    <source>
        <dbReference type="ARBA" id="ARBA00004799"/>
    </source>
</evidence>
<comment type="pathway">
    <text evidence="2">Cofactor biosynthesis; tetrahydrofolate biosynthesis; 7,8-dihydrofolate from 2-amino-4-hydroxy-6-hydroxymethyl-7,8-dihydropteridine diphosphate and 4-aminobenzoate: step 2/2.</text>
</comment>
<organism evidence="21 22">
    <name type="scientific">Anaerobacillus arseniciselenatis</name>
    <dbReference type="NCBI Taxonomy" id="85682"/>
    <lineage>
        <taxon>Bacteria</taxon>
        <taxon>Bacillati</taxon>
        <taxon>Bacillota</taxon>
        <taxon>Bacilli</taxon>
        <taxon>Bacillales</taxon>
        <taxon>Bacillaceae</taxon>
        <taxon>Anaerobacillus</taxon>
    </lineage>
</organism>
<evidence type="ECO:0000259" key="19">
    <source>
        <dbReference type="Pfam" id="PF02875"/>
    </source>
</evidence>
<dbReference type="EC" id="6.3.2.12" evidence="6"/>
<keyword evidence="14" id="KW-0289">Folate biosynthesis</keyword>
<evidence type="ECO:0000259" key="20">
    <source>
        <dbReference type="Pfam" id="PF08245"/>
    </source>
</evidence>
<evidence type="ECO:0000256" key="11">
    <source>
        <dbReference type="ARBA" id="ARBA00022741"/>
    </source>
</evidence>
<dbReference type="Proteomes" id="UP000180098">
    <property type="component" value="Unassembled WGS sequence"/>
</dbReference>
<feature type="domain" description="Mur ligase central" evidence="20">
    <location>
        <begin position="46"/>
        <end position="267"/>
    </location>
</feature>
<dbReference type="InterPro" id="IPR013221">
    <property type="entry name" value="Mur_ligase_cen"/>
</dbReference>
<dbReference type="Gene3D" id="3.40.1190.10">
    <property type="entry name" value="Mur-like, catalytic domain"/>
    <property type="match status" value="1"/>
</dbReference>
<dbReference type="RefSeq" id="WP_071314053.1">
    <property type="nucleotide sequence ID" value="NZ_MLQQ01000040.1"/>
</dbReference>
<comment type="pathway">
    <text evidence="3">Cofactor biosynthesis; tetrahydrofolylpolyglutamate biosynthesis.</text>
</comment>
<dbReference type="NCBIfam" id="TIGR01499">
    <property type="entry name" value="folC"/>
    <property type="match status" value="1"/>
</dbReference>
<sequence>MITYEEACDIVFSAKKFGICLGLERMEAMLKELGHPEQRLLAMHLAGTNGKGSTLTYLQAIFTEAGFSVGTYTSPAIQRINDKIRFNGEEISDEDFAQLTEQLIPVIGKLKGTNLGAPTEFEILTAMAFQYFATIAKPDIVLVETGLGGRLDSTNVIKPLLSIITSIGHDHMDLLGDTISDVTREKAGIIKQRTPIISGCKQEDAKQVIKERCLEEEADLYQLGEEFLCDQNVETFSFMFQQLKYENLKAGMLGAHQQENASLAIMAVHCLKKIRDFHINDDHIRLGITKAKIANRIEVIKQKPTVIFDGGHNQEGIEALSKTLAHTFHNRRIVVLFCAMKDKDIKAMLRPMTDVASEIVLTSFPYERAMDPDLAYEMYPHEKLKVIHEWDQAYEKIVRNLAVDDVFVITGSFYFLNHMRNHLKF</sequence>
<dbReference type="PIRSF" id="PIRSF001563">
    <property type="entry name" value="Folylpolyglu_synth"/>
    <property type="match status" value="1"/>
</dbReference>
<gene>
    <name evidence="21" type="ORF">BKP35_14425</name>
</gene>
<evidence type="ECO:0000256" key="1">
    <source>
        <dbReference type="ARBA" id="ARBA00001946"/>
    </source>
</evidence>
<dbReference type="SUPFAM" id="SSF53623">
    <property type="entry name" value="MurD-like peptide ligases, catalytic domain"/>
    <property type="match status" value="1"/>
</dbReference>
<comment type="caution">
    <text evidence="21">The sequence shown here is derived from an EMBL/GenBank/DDBJ whole genome shotgun (WGS) entry which is preliminary data.</text>
</comment>
<evidence type="ECO:0000256" key="5">
    <source>
        <dbReference type="ARBA" id="ARBA00011245"/>
    </source>
</evidence>
<evidence type="ECO:0000256" key="16">
    <source>
        <dbReference type="ARBA" id="ARBA00047493"/>
    </source>
</evidence>
<dbReference type="FunFam" id="3.40.1190.10:FF:000004">
    <property type="entry name" value="Dihydrofolate synthase/folylpolyglutamate synthase"/>
    <property type="match status" value="1"/>
</dbReference>
<feature type="domain" description="Mur ligase C-terminal" evidence="19">
    <location>
        <begin position="296"/>
        <end position="413"/>
    </location>
</feature>
<evidence type="ECO:0000256" key="15">
    <source>
        <dbReference type="ARBA" id="ARBA00030592"/>
    </source>
</evidence>
<evidence type="ECO:0000256" key="13">
    <source>
        <dbReference type="ARBA" id="ARBA00022842"/>
    </source>
</evidence>
<evidence type="ECO:0000256" key="14">
    <source>
        <dbReference type="ARBA" id="ARBA00022909"/>
    </source>
</evidence>
<dbReference type="InterPro" id="IPR004101">
    <property type="entry name" value="Mur_ligase_C"/>
</dbReference>
<comment type="catalytic activity">
    <reaction evidence="17">
        <text>7,8-dihydropteroate + L-glutamate + ATP = 7,8-dihydrofolate + ADP + phosphate + H(+)</text>
        <dbReference type="Rhea" id="RHEA:23584"/>
        <dbReference type="ChEBI" id="CHEBI:15378"/>
        <dbReference type="ChEBI" id="CHEBI:17839"/>
        <dbReference type="ChEBI" id="CHEBI:29985"/>
        <dbReference type="ChEBI" id="CHEBI:30616"/>
        <dbReference type="ChEBI" id="CHEBI:43474"/>
        <dbReference type="ChEBI" id="CHEBI:57451"/>
        <dbReference type="ChEBI" id="CHEBI:456216"/>
        <dbReference type="EC" id="6.3.2.12"/>
    </reaction>
</comment>